<evidence type="ECO:0000259" key="5">
    <source>
        <dbReference type="PROSITE" id="PS50977"/>
    </source>
</evidence>
<dbReference type="PROSITE" id="PS50977">
    <property type="entry name" value="HTH_TETR_2"/>
    <property type="match status" value="1"/>
</dbReference>
<dbReference type="PANTHER" id="PTHR47506">
    <property type="entry name" value="TRANSCRIPTIONAL REGULATORY PROTEIN"/>
    <property type="match status" value="1"/>
</dbReference>
<dbReference type="InterPro" id="IPR036271">
    <property type="entry name" value="Tet_transcr_reg_TetR-rel_C_sf"/>
</dbReference>
<organism evidence="6 7">
    <name type="scientific">Frankia umida</name>
    <dbReference type="NCBI Taxonomy" id="573489"/>
    <lineage>
        <taxon>Bacteria</taxon>
        <taxon>Bacillati</taxon>
        <taxon>Actinomycetota</taxon>
        <taxon>Actinomycetes</taxon>
        <taxon>Frankiales</taxon>
        <taxon>Frankiaceae</taxon>
        <taxon>Frankia</taxon>
    </lineage>
</organism>
<dbReference type="Pfam" id="PF00440">
    <property type="entry name" value="TetR_N"/>
    <property type="match status" value="1"/>
</dbReference>
<keyword evidence="1" id="KW-0805">Transcription regulation</keyword>
<dbReference type="PANTHER" id="PTHR47506:SF1">
    <property type="entry name" value="HTH-TYPE TRANSCRIPTIONAL REGULATOR YJDC"/>
    <property type="match status" value="1"/>
</dbReference>
<dbReference type="InterPro" id="IPR001647">
    <property type="entry name" value="HTH_TetR"/>
</dbReference>
<keyword evidence="2 4" id="KW-0238">DNA-binding</keyword>
<feature type="domain" description="HTH tetR-type" evidence="5">
    <location>
        <begin position="27"/>
        <end position="87"/>
    </location>
</feature>
<dbReference type="SUPFAM" id="SSF48498">
    <property type="entry name" value="Tetracyclin repressor-like, C-terminal domain"/>
    <property type="match status" value="1"/>
</dbReference>
<keyword evidence="3" id="KW-0804">Transcription</keyword>
<accession>A0ABT0JUU5</accession>
<dbReference type="RefSeq" id="WP_248823859.1">
    <property type="nucleotide sequence ID" value="NZ_JALKFT010000004.1"/>
</dbReference>
<comment type="caution">
    <text evidence="6">The sequence shown here is derived from an EMBL/GenBank/DDBJ whole genome shotgun (WGS) entry which is preliminary data.</text>
</comment>
<feature type="DNA-binding region" description="H-T-H motif" evidence="4">
    <location>
        <begin position="50"/>
        <end position="69"/>
    </location>
</feature>
<proteinExistence type="predicted"/>
<evidence type="ECO:0000256" key="3">
    <source>
        <dbReference type="ARBA" id="ARBA00023163"/>
    </source>
</evidence>
<protein>
    <submittedName>
        <fullName evidence="6">TetR/AcrR family transcriptional regulator</fullName>
    </submittedName>
</protein>
<evidence type="ECO:0000256" key="4">
    <source>
        <dbReference type="PROSITE-ProRule" id="PRU00335"/>
    </source>
</evidence>
<evidence type="ECO:0000313" key="6">
    <source>
        <dbReference type="EMBL" id="MCK9875327.1"/>
    </source>
</evidence>
<dbReference type="Pfam" id="PF16925">
    <property type="entry name" value="TetR_C_13"/>
    <property type="match status" value="1"/>
</dbReference>
<sequence length="228" mass="24300">MQAVKVLAPSSAAAAGVARGGERRGGRGARERILRAAEQLFYAEGINTTGMERLTEVAQVSKRTFYQHFPSKNALVEEYLRRLDTQPVPRERVLRREDLPPRARLITLFCEDPAGGAAGESGGEPDDRDGARRVRARGCPFHNAAVELAGTVPAVEKAVLDHKEGFTQLLIDTARAAGATDPTSLGRQLTVLFEGATALSTTLNDAAPMADARSVALVLLEAALGTEA</sequence>
<dbReference type="InterPro" id="IPR011075">
    <property type="entry name" value="TetR_C"/>
</dbReference>
<dbReference type="SUPFAM" id="SSF46689">
    <property type="entry name" value="Homeodomain-like"/>
    <property type="match status" value="1"/>
</dbReference>
<dbReference type="InterPro" id="IPR009057">
    <property type="entry name" value="Homeodomain-like_sf"/>
</dbReference>
<evidence type="ECO:0000256" key="1">
    <source>
        <dbReference type="ARBA" id="ARBA00023015"/>
    </source>
</evidence>
<evidence type="ECO:0000256" key="2">
    <source>
        <dbReference type="ARBA" id="ARBA00023125"/>
    </source>
</evidence>
<dbReference type="PRINTS" id="PR00455">
    <property type="entry name" value="HTHTETR"/>
</dbReference>
<evidence type="ECO:0000313" key="7">
    <source>
        <dbReference type="Proteomes" id="UP001201873"/>
    </source>
</evidence>
<name>A0ABT0JUU5_9ACTN</name>
<dbReference type="Gene3D" id="1.10.357.10">
    <property type="entry name" value="Tetracycline Repressor, domain 2"/>
    <property type="match status" value="1"/>
</dbReference>
<keyword evidence="7" id="KW-1185">Reference proteome</keyword>
<dbReference type="Proteomes" id="UP001201873">
    <property type="component" value="Unassembled WGS sequence"/>
</dbReference>
<gene>
    <name evidence="6" type="ORF">MXD59_05950</name>
</gene>
<reference evidence="6 7" key="1">
    <citation type="submission" date="2022-04" db="EMBL/GenBank/DDBJ databases">
        <title>Genome diversity in the genus Frankia.</title>
        <authorList>
            <person name="Carlos-Shanley C."/>
            <person name="Hahn D."/>
        </authorList>
    </citation>
    <scope>NUCLEOTIDE SEQUENCE [LARGE SCALE GENOMIC DNA]</scope>
    <source>
        <strain evidence="6 7">Ag45/Mut15</strain>
    </source>
</reference>
<dbReference type="EMBL" id="JALKFT010000004">
    <property type="protein sequence ID" value="MCK9875327.1"/>
    <property type="molecule type" value="Genomic_DNA"/>
</dbReference>